<dbReference type="InterPro" id="IPR027417">
    <property type="entry name" value="P-loop_NTPase"/>
</dbReference>
<reference evidence="17" key="1">
    <citation type="submission" date="2023-02" db="EMBL/GenBank/DDBJ databases">
        <title>Genome of toxic invasive species Heracleum sosnowskyi carries increased number of genes despite the absence of recent whole-genome duplications.</title>
        <authorList>
            <person name="Schelkunov M."/>
            <person name="Shtratnikova V."/>
            <person name="Makarenko M."/>
            <person name="Klepikova A."/>
            <person name="Omelchenko D."/>
            <person name="Novikova G."/>
            <person name="Obukhova E."/>
            <person name="Bogdanov V."/>
            <person name="Penin A."/>
            <person name="Logacheva M."/>
        </authorList>
    </citation>
    <scope>NUCLEOTIDE SEQUENCE</scope>
    <source>
        <strain evidence="17">Hsosn_3</strain>
        <tissue evidence="17">Leaf</tissue>
    </source>
</reference>
<dbReference type="FunFam" id="3.40.50.300:FF:000835">
    <property type="entry name" value="DNA replication licensing factor MCM7"/>
    <property type="match status" value="1"/>
</dbReference>
<protein>
    <recommendedName>
        <fullName evidence="13 15">DNA replication licensing factor MCM7</fullName>
        <ecNumber evidence="3 15">3.6.4.12</ecNumber>
    </recommendedName>
</protein>
<dbReference type="InterPro" id="IPR033762">
    <property type="entry name" value="MCM_OB"/>
</dbReference>
<dbReference type="SUPFAM" id="SSF50249">
    <property type="entry name" value="Nucleic acid-binding proteins"/>
    <property type="match status" value="1"/>
</dbReference>
<dbReference type="PRINTS" id="PR01657">
    <property type="entry name" value="MCMFAMILY"/>
</dbReference>
<dbReference type="Gene3D" id="3.40.50.300">
    <property type="entry name" value="P-loop containing nucleotide triphosphate hydrolases"/>
    <property type="match status" value="1"/>
</dbReference>
<evidence type="ECO:0000256" key="5">
    <source>
        <dbReference type="ARBA" id="ARBA00022741"/>
    </source>
</evidence>
<reference evidence="17" key="2">
    <citation type="submission" date="2023-05" db="EMBL/GenBank/DDBJ databases">
        <authorList>
            <person name="Schelkunov M.I."/>
        </authorList>
    </citation>
    <scope>NUCLEOTIDE SEQUENCE</scope>
    <source>
        <strain evidence="17">Hsosn_3</strain>
        <tissue evidence="17">Leaf</tissue>
    </source>
</reference>
<evidence type="ECO:0000313" key="17">
    <source>
        <dbReference type="EMBL" id="KAK1356854.1"/>
    </source>
</evidence>
<accession>A0AAD8M217</accession>
<keyword evidence="6 15" id="KW-0378">Hydrolase</keyword>
<dbReference type="GO" id="GO:0016787">
    <property type="term" value="F:hydrolase activity"/>
    <property type="evidence" value="ECO:0007669"/>
    <property type="project" value="UniProtKB-KW"/>
</dbReference>
<keyword evidence="7 15" id="KW-0347">Helicase</keyword>
<dbReference type="Proteomes" id="UP001237642">
    <property type="component" value="Unassembled WGS sequence"/>
</dbReference>
<evidence type="ECO:0000256" key="3">
    <source>
        <dbReference type="ARBA" id="ARBA00012551"/>
    </source>
</evidence>
<evidence type="ECO:0000256" key="12">
    <source>
        <dbReference type="ARBA" id="ARBA00047995"/>
    </source>
</evidence>
<dbReference type="InterPro" id="IPR003593">
    <property type="entry name" value="AAA+_ATPase"/>
</dbReference>
<evidence type="ECO:0000256" key="9">
    <source>
        <dbReference type="ARBA" id="ARBA00023125"/>
    </source>
</evidence>
<comment type="subcellular location">
    <subcellularLocation>
        <location evidence="1 15">Nucleus</location>
    </subcellularLocation>
</comment>
<dbReference type="GO" id="GO:0017116">
    <property type="term" value="F:single-stranded DNA helicase activity"/>
    <property type="evidence" value="ECO:0007669"/>
    <property type="project" value="TreeGrafter"/>
</dbReference>
<dbReference type="Pfam" id="PF00493">
    <property type="entry name" value="MCM"/>
    <property type="match status" value="1"/>
</dbReference>
<comment type="caution">
    <text evidence="17">The sequence shown here is derived from an EMBL/GenBank/DDBJ whole genome shotgun (WGS) entry which is preliminary data.</text>
</comment>
<dbReference type="PROSITE" id="PS50051">
    <property type="entry name" value="MCM_2"/>
    <property type="match status" value="1"/>
</dbReference>
<keyword evidence="18" id="KW-1185">Reference proteome</keyword>
<proteinExistence type="inferred from homology"/>
<dbReference type="GO" id="GO:0006270">
    <property type="term" value="P:DNA replication initiation"/>
    <property type="evidence" value="ECO:0007669"/>
    <property type="project" value="InterPro"/>
</dbReference>
<evidence type="ECO:0000256" key="1">
    <source>
        <dbReference type="ARBA" id="ARBA00004123"/>
    </source>
</evidence>
<dbReference type="Gene3D" id="2.20.28.10">
    <property type="match status" value="1"/>
</dbReference>
<dbReference type="Gene3D" id="3.30.1640.10">
    <property type="entry name" value="mini-chromosome maintenance (MCM) complex, chain A, domain 1"/>
    <property type="match status" value="1"/>
</dbReference>
<dbReference type="SMART" id="SM00350">
    <property type="entry name" value="MCM"/>
    <property type="match status" value="1"/>
</dbReference>
<name>A0AAD8M217_9APIA</name>
<dbReference type="InterPro" id="IPR008050">
    <property type="entry name" value="MCM7"/>
</dbReference>
<dbReference type="EMBL" id="JAUIZM010000011">
    <property type="protein sequence ID" value="KAK1356854.1"/>
    <property type="molecule type" value="Genomic_DNA"/>
</dbReference>
<evidence type="ECO:0000256" key="6">
    <source>
        <dbReference type="ARBA" id="ARBA00022801"/>
    </source>
</evidence>
<dbReference type="Pfam" id="PF14551">
    <property type="entry name" value="MCM_N"/>
    <property type="match status" value="1"/>
</dbReference>
<organism evidence="17 18">
    <name type="scientific">Heracleum sosnowskyi</name>
    <dbReference type="NCBI Taxonomy" id="360622"/>
    <lineage>
        <taxon>Eukaryota</taxon>
        <taxon>Viridiplantae</taxon>
        <taxon>Streptophyta</taxon>
        <taxon>Embryophyta</taxon>
        <taxon>Tracheophyta</taxon>
        <taxon>Spermatophyta</taxon>
        <taxon>Magnoliopsida</taxon>
        <taxon>eudicotyledons</taxon>
        <taxon>Gunneridae</taxon>
        <taxon>Pentapetalae</taxon>
        <taxon>asterids</taxon>
        <taxon>campanulids</taxon>
        <taxon>Apiales</taxon>
        <taxon>Apiaceae</taxon>
        <taxon>Apioideae</taxon>
        <taxon>apioid superclade</taxon>
        <taxon>Tordylieae</taxon>
        <taxon>Tordyliinae</taxon>
        <taxon>Heracleum</taxon>
    </lineage>
</organism>
<dbReference type="Pfam" id="PF24901">
    <property type="entry name" value="WHD_MCM7"/>
    <property type="match status" value="1"/>
</dbReference>
<evidence type="ECO:0000256" key="11">
    <source>
        <dbReference type="ARBA" id="ARBA00023306"/>
    </source>
</evidence>
<comment type="catalytic activity">
    <reaction evidence="12 15">
        <text>ATP + H2O = ADP + phosphate + H(+)</text>
        <dbReference type="Rhea" id="RHEA:13065"/>
        <dbReference type="ChEBI" id="CHEBI:15377"/>
        <dbReference type="ChEBI" id="CHEBI:15378"/>
        <dbReference type="ChEBI" id="CHEBI:30616"/>
        <dbReference type="ChEBI" id="CHEBI:43474"/>
        <dbReference type="ChEBI" id="CHEBI:456216"/>
        <dbReference type="EC" id="3.6.4.12"/>
    </reaction>
</comment>
<dbReference type="GO" id="GO:0000347">
    <property type="term" value="C:THO complex"/>
    <property type="evidence" value="ECO:0007669"/>
    <property type="project" value="UniProtKB-ARBA"/>
</dbReference>
<dbReference type="CDD" id="cd17758">
    <property type="entry name" value="MCM7"/>
    <property type="match status" value="1"/>
</dbReference>
<dbReference type="Gene3D" id="2.40.50.140">
    <property type="entry name" value="Nucleic acid-binding proteins"/>
    <property type="match status" value="1"/>
</dbReference>
<feature type="domain" description="MCM C-terminal AAA(+) ATPase" evidence="16">
    <location>
        <begin position="328"/>
        <end position="534"/>
    </location>
</feature>
<keyword evidence="5 14" id="KW-0547">Nucleotide-binding</keyword>
<dbReference type="InterPro" id="IPR027925">
    <property type="entry name" value="MCM_N"/>
</dbReference>
<evidence type="ECO:0000256" key="14">
    <source>
        <dbReference type="RuleBase" id="RU004070"/>
    </source>
</evidence>
<dbReference type="PROSITE" id="PS00847">
    <property type="entry name" value="MCM_1"/>
    <property type="match status" value="1"/>
</dbReference>
<dbReference type="GO" id="GO:0000727">
    <property type="term" value="P:double-strand break repair via break-induced replication"/>
    <property type="evidence" value="ECO:0007669"/>
    <property type="project" value="TreeGrafter"/>
</dbReference>
<keyword evidence="8 14" id="KW-0067">ATP-binding</keyword>
<dbReference type="Pfam" id="PF17855">
    <property type="entry name" value="MCM_lid"/>
    <property type="match status" value="1"/>
</dbReference>
<dbReference type="AlphaFoldDB" id="A0AAD8M217"/>
<dbReference type="Pfam" id="PF17207">
    <property type="entry name" value="MCM_OB"/>
    <property type="match status" value="1"/>
</dbReference>
<dbReference type="FunFam" id="2.20.28.10:FF:000004">
    <property type="entry name" value="DNA replication licensing factor MCM7"/>
    <property type="match status" value="1"/>
</dbReference>
<evidence type="ECO:0000256" key="8">
    <source>
        <dbReference type="ARBA" id="ARBA00022840"/>
    </source>
</evidence>
<comment type="function">
    <text evidence="15">Acts as component of the MCM2-7 complex (MCM complex) which is the replicative helicase essential for 'once per cell cycle' DNA replication initiation and elongation in eukaryotic cells. The active ATPase sites in the MCM2-7 ring are formed through the interaction surfaces of two neighboring subunits such that a critical structure of a conserved arginine finger motif is provided in trans relative to the ATP-binding site of the Walker A box of the adjacent subunit. The six ATPase active sites, however, are likely to contribute differentially to the complex helicase activity.</text>
</comment>
<evidence type="ECO:0000256" key="15">
    <source>
        <dbReference type="RuleBase" id="RU365012"/>
    </source>
</evidence>
<evidence type="ECO:0000259" key="16">
    <source>
        <dbReference type="PROSITE" id="PS50051"/>
    </source>
</evidence>
<dbReference type="InterPro" id="IPR041562">
    <property type="entry name" value="MCM_lid"/>
</dbReference>
<evidence type="ECO:0000256" key="4">
    <source>
        <dbReference type="ARBA" id="ARBA00022705"/>
    </source>
</evidence>
<sequence>MDSGRADFTRDVEIAKDFLSNFADLHGEAKYIGLLQDVANRKTKAIEIDIEDLFNYKDLDEEFVRRVTENTRRYIGIFAEAIDVLMPEPTEAFPDDDHDILMTQRTEEEPDGTEKVDSKQRMPPEIKRFYEVYIKASSKVQPFTIREVKASNIGHLVKISGIVTRCSDVKPLMQVAVYTCEECGFEIYQEVTARVFMPLFECPSSRCRTNNAKGNLILQLRASKFLKFQEAKMQELAEHVPKGHIPRTMSVHLRGELTRKVAPGDVVELSGIFLPIPYTGFKAMRAGLVADTYLEVMSVSHFKKKYEDYELEGDEEEKIARLAEDGDIYNKLSRSLAPEIYGHEDIKKALLLLLVGAPHRTLKDGMKIRGDLHICLMGDPGVAKSQLLKHIINVAPRGVYTTGKGSSGVGLTAAVQRDPVTSEMVLEGGALVLADMGICAIDEFDKMDDSDRTAIHEVMEQQTVSIAKAGITTSLNARTAVLAAANPAWGRYDMRRTPAENINLPPALLSRFDLMWLILDRADMDTDLELARHVVYVHQNKESPALGFTPLEPSLLRAYISAARKVSPSVPRELEEYIATAYSSIRQEEARSNTPHSYTTIRTLLSILRISAALARLRFSETVAQSDVDEALRLMQMSKFSLYSDDRQKSGLDAISDIYSILRDEAARTNKMDVSYAHALNWISRKGYSEAQLKECLEEYAALNVWQIHPNTFDIRFIDA</sequence>
<keyword evidence="10 15" id="KW-0539">Nucleus</keyword>
<dbReference type="InterPro" id="IPR018525">
    <property type="entry name" value="MCM_CS"/>
</dbReference>
<keyword evidence="11 15" id="KW-0131">Cell cycle</keyword>
<dbReference type="SUPFAM" id="SSF52540">
    <property type="entry name" value="P-loop containing nucleoside triphosphate hydrolases"/>
    <property type="match status" value="1"/>
</dbReference>
<dbReference type="InterPro" id="IPR031327">
    <property type="entry name" value="MCM"/>
</dbReference>
<gene>
    <name evidence="15" type="primary">MCM7</name>
    <name evidence="17" type="ORF">POM88_050110</name>
</gene>
<evidence type="ECO:0000256" key="13">
    <source>
        <dbReference type="ARBA" id="ARBA00073503"/>
    </source>
</evidence>
<evidence type="ECO:0000256" key="2">
    <source>
        <dbReference type="ARBA" id="ARBA00008010"/>
    </source>
</evidence>
<dbReference type="GO" id="GO:0006271">
    <property type="term" value="P:DNA strand elongation involved in DNA replication"/>
    <property type="evidence" value="ECO:0007669"/>
    <property type="project" value="TreeGrafter"/>
</dbReference>
<dbReference type="PANTHER" id="PTHR11630">
    <property type="entry name" value="DNA REPLICATION LICENSING FACTOR MCM FAMILY MEMBER"/>
    <property type="match status" value="1"/>
</dbReference>
<dbReference type="GO" id="GO:0042555">
    <property type="term" value="C:MCM complex"/>
    <property type="evidence" value="ECO:0007669"/>
    <property type="project" value="InterPro"/>
</dbReference>
<comment type="similarity">
    <text evidence="2 14">Belongs to the MCM family.</text>
</comment>
<evidence type="ECO:0000313" key="18">
    <source>
        <dbReference type="Proteomes" id="UP001237642"/>
    </source>
</evidence>
<evidence type="ECO:0000256" key="7">
    <source>
        <dbReference type="ARBA" id="ARBA00022806"/>
    </source>
</evidence>
<dbReference type="PANTHER" id="PTHR11630:SF26">
    <property type="entry name" value="DNA REPLICATION LICENSING FACTOR MCM7"/>
    <property type="match status" value="1"/>
</dbReference>
<dbReference type="GO" id="GO:0005524">
    <property type="term" value="F:ATP binding"/>
    <property type="evidence" value="ECO:0007669"/>
    <property type="project" value="UniProtKB-KW"/>
</dbReference>
<dbReference type="SMART" id="SM00382">
    <property type="entry name" value="AAA"/>
    <property type="match status" value="1"/>
</dbReference>
<evidence type="ECO:0000256" key="10">
    <source>
        <dbReference type="ARBA" id="ARBA00023242"/>
    </source>
</evidence>
<dbReference type="EC" id="3.6.4.12" evidence="3 15"/>
<dbReference type="InterPro" id="IPR012340">
    <property type="entry name" value="NA-bd_OB-fold"/>
</dbReference>
<dbReference type="InterPro" id="IPR001208">
    <property type="entry name" value="MCM_dom"/>
</dbReference>
<keyword evidence="4 15" id="KW-0235">DNA replication</keyword>
<keyword evidence="9 14" id="KW-0238">DNA-binding</keyword>
<dbReference type="GO" id="GO:0003697">
    <property type="term" value="F:single-stranded DNA binding"/>
    <property type="evidence" value="ECO:0007669"/>
    <property type="project" value="TreeGrafter"/>
</dbReference>
<dbReference type="PRINTS" id="PR01663">
    <property type="entry name" value="MCMPROTEIN7"/>
</dbReference>